<dbReference type="Gene3D" id="3.30.450.40">
    <property type="match status" value="1"/>
</dbReference>
<evidence type="ECO:0000313" key="3">
    <source>
        <dbReference type="Proteomes" id="UP000199290"/>
    </source>
</evidence>
<proteinExistence type="predicted"/>
<dbReference type="Proteomes" id="UP000199290">
    <property type="component" value="Unassembled WGS sequence"/>
</dbReference>
<gene>
    <name evidence="2" type="ORF">SAMN04488073_2279</name>
</gene>
<dbReference type="InterPro" id="IPR029016">
    <property type="entry name" value="GAF-like_dom_sf"/>
</dbReference>
<dbReference type="EMBL" id="FOYV01000001">
    <property type="protein sequence ID" value="SFR49378.1"/>
    <property type="molecule type" value="Genomic_DNA"/>
</dbReference>
<keyword evidence="3" id="KW-1185">Reference proteome</keyword>
<dbReference type="RefSeq" id="WP_091989760.1">
    <property type="nucleotide sequence ID" value="NZ_FOYV01000001.1"/>
</dbReference>
<reference evidence="3" key="1">
    <citation type="submission" date="2016-10" db="EMBL/GenBank/DDBJ databases">
        <authorList>
            <person name="Varghese N."/>
            <person name="Submissions S."/>
        </authorList>
    </citation>
    <scope>NUCLEOTIDE SEQUENCE [LARGE SCALE GENOMIC DNA]</scope>
    <source>
        <strain evidence="3">CGMCC 1.6294</strain>
    </source>
</reference>
<dbReference type="SUPFAM" id="SSF109604">
    <property type="entry name" value="HD-domain/PDEase-like"/>
    <property type="match status" value="1"/>
</dbReference>
<feature type="domain" description="HDOD" evidence="1">
    <location>
        <begin position="27"/>
        <end position="221"/>
    </location>
</feature>
<dbReference type="Pfam" id="PF08668">
    <property type="entry name" value="HDOD"/>
    <property type="match status" value="1"/>
</dbReference>
<dbReference type="SUPFAM" id="SSF55781">
    <property type="entry name" value="GAF domain-like"/>
    <property type="match status" value="1"/>
</dbReference>
<evidence type="ECO:0000259" key="1">
    <source>
        <dbReference type="PROSITE" id="PS51833"/>
    </source>
</evidence>
<dbReference type="Gene3D" id="1.10.3210.10">
    <property type="entry name" value="Hypothetical protein af1432"/>
    <property type="match status" value="1"/>
</dbReference>
<dbReference type="OrthoDB" id="9791419at2"/>
<dbReference type="PANTHER" id="PTHR33525:SF3">
    <property type="entry name" value="RIBONUCLEASE Y"/>
    <property type="match status" value="1"/>
</dbReference>
<dbReference type="AlphaFoldDB" id="A0A1I6H4M1"/>
<accession>A0A1I6H4M1</accession>
<sequence length="473" mass="51617">MTTEKPIAPARMNSTQAWVTYLSKVELPVLANTLRRINELTDSRNSTVNELANVILNDAQLTSQVLRLSNTVFYNQTRTQVSTVSRAITLIGFDAVKSMAISSLIVDTLLKRNDRPHLLRCLARAIHAAVQARCLMPKRNETALEEVFIGALLMNIGELAFWSCETEQATELEERMRLDEPPVEAQKAVLHTTFTEITRGLVEAWSLGPFIKDVVSPGQANSLGSSLVRNCVDMARLSEQGWSGPHMDKALERLGKDIGESPAVVRDQLKVNASEAMRVAVSLGIPQVTALMPGASGASAEAVPEAPNMDPELQLEILRELSQCLAEKPDINEVCQLVIEGIHRAIGMQRVALLMADRAGDKLVPRKLGGRGTEEWRQHFLIHKDGTGPLGGLLPHAHASIYQPKPNAEGVPYDRWLGKVPALIGPIKANGRLVGLFYADNAGGGYVPSNEQLSAFGHFLQNAQLCLTLISGR</sequence>
<evidence type="ECO:0000313" key="2">
    <source>
        <dbReference type="EMBL" id="SFR49378.1"/>
    </source>
</evidence>
<protein>
    <submittedName>
        <fullName evidence="2">HDOD domain-containing protein</fullName>
    </submittedName>
</protein>
<dbReference type="InterPro" id="IPR013976">
    <property type="entry name" value="HDOD"/>
</dbReference>
<dbReference type="PROSITE" id="PS51833">
    <property type="entry name" value="HDOD"/>
    <property type="match status" value="1"/>
</dbReference>
<organism evidence="2 3">
    <name type="scientific">Marinobacter gudaonensis</name>
    <dbReference type="NCBI Taxonomy" id="375760"/>
    <lineage>
        <taxon>Bacteria</taxon>
        <taxon>Pseudomonadati</taxon>
        <taxon>Pseudomonadota</taxon>
        <taxon>Gammaproteobacteria</taxon>
        <taxon>Pseudomonadales</taxon>
        <taxon>Marinobacteraceae</taxon>
        <taxon>Marinobacter</taxon>
    </lineage>
</organism>
<dbReference type="STRING" id="375760.SAMN04488073_2279"/>
<dbReference type="PANTHER" id="PTHR33525">
    <property type="match status" value="1"/>
</dbReference>
<name>A0A1I6H4M1_9GAMM</name>
<dbReference type="InterPro" id="IPR052340">
    <property type="entry name" value="RNase_Y/CdgJ"/>
</dbReference>